<organism evidence="2 3">
    <name type="scientific">Paenibacillus plantiphilus</name>
    <dbReference type="NCBI Taxonomy" id="2905650"/>
    <lineage>
        <taxon>Bacteria</taxon>
        <taxon>Bacillati</taxon>
        <taxon>Bacillota</taxon>
        <taxon>Bacilli</taxon>
        <taxon>Bacillales</taxon>
        <taxon>Paenibacillaceae</taxon>
        <taxon>Paenibacillus</taxon>
    </lineage>
</organism>
<dbReference type="InterPro" id="IPR024419">
    <property type="entry name" value="YvrJ"/>
</dbReference>
<dbReference type="EMBL" id="CAKMMF010000006">
    <property type="protein sequence ID" value="CAH1200626.1"/>
    <property type="molecule type" value="Genomic_DNA"/>
</dbReference>
<keyword evidence="3" id="KW-1185">Reference proteome</keyword>
<gene>
    <name evidence="2" type="ORF">PAECIP111893_01511</name>
</gene>
<protein>
    <recommendedName>
        <fullName evidence="4">YvrJ family protein</fullName>
    </recommendedName>
</protein>
<keyword evidence="1" id="KW-1133">Transmembrane helix</keyword>
<dbReference type="Pfam" id="PF12841">
    <property type="entry name" value="YvrJ"/>
    <property type="match status" value="1"/>
</dbReference>
<evidence type="ECO:0000256" key="1">
    <source>
        <dbReference type="SAM" id="Phobius"/>
    </source>
</evidence>
<evidence type="ECO:0008006" key="4">
    <source>
        <dbReference type="Google" id="ProtNLM"/>
    </source>
</evidence>
<reference evidence="2" key="1">
    <citation type="submission" date="2022-01" db="EMBL/GenBank/DDBJ databases">
        <authorList>
            <person name="Criscuolo A."/>
        </authorList>
    </citation>
    <scope>NUCLEOTIDE SEQUENCE</scope>
    <source>
        <strain evidence="2">CIP111893</strain>
    </source>
</reference>
<evidence type="ECO:0000313" key="2">
    <source>
        <dbReference type="EMBL" id="CAH1200626.1"/>
    </source>
</evidence>
<keyword evidence="1" id="KW-0472">Membrane</keyword>
<accession>A0ABN8G633</accession>
<comment type="caution">
    <text evidence="2">The sequence shown here is derived from an EMBL/GenBank/DDBJ whole genome shotgun (WGS) entry which is preliminary data.</text>
</comment>
<keyword evidence="1" id="KW-0812">Transmembrane</keyword>
<dbReference type="Proteomes" id="UP000838686">
    <property type="component" value="Unassembled WGS sequence"/>
</dbReference>
<evidence type="ECO:0000313" key="3">
    <source>
        <dbReference type="Proteomes" id="UP000838686"/>
    </source>
</evidence>
<dbReference type="RefSeq" id="WP_236339854.1">
    <property type="nucleotide sequence ID" value="NZ_CAKMMF010000006.1"/>
</dbReference>
<name>A0ABN8G633_9BACL</name>
<proteinExistence type="predicted"/>
<feature type="transmembrane region" description="Helical" evidence="1">
    <location>
        <begin position="6"/>
        <end position="29"/>
    </location>
</feature>
<sequence length="60" mass="6852">MDQPQFITLVTSLIGNFGFPIVVTGYLLLRFEKKIDSLTNTMQEFKIALTGESDKKNDKR</sequence>